<evidence type="ECO:0000256" key="5">
    <source>
        <dbReference type="ARBA" id="ARBA00022490"/>
    </source>
</evidence>
<dbReference type="Pfam" id="PF11527">
    <property type="entry name" value="ARL2_Bind_BART"/>
    <property type="match status" value="1"/>
</dbReference>
<organism evidence="11 12">
    <name type="scientific">Cymbomonas tetramitiformis</name>
    <dbReference type="NCBI Taxonomy" id="36881"/>
    <lineage>
        <taxon>Eukaryota</taxon>
        <taxon>Viridiplantae</taxon>
        <taxon>Chlorophyta</taxon>
        <taxon>Pyramimonadophyceae</taxon>
        <taxon>Pyramimonadales</taxon>
        <taxon>Pyramimonadaceae</taxon>
        <taxon>Cymbomonas</taxon>
    </lineage>
</organism>
<evidence type="ECO:0000313" key="11">
    <source>
        <dbReference type="EMBL" id="KAK3241840.1"/>
    </source>
</evidence>
<evidence type="ECO:0000256" key="1">
    <source>
        <dbReference type="ARBA" id="ARBA00004138"/>
    </source>
</evidence>
<evidence type="ECO:0000256" key="6">
    <source>
        <dbReference type="ARBA" id="ARBA00023054"/>
    </source>
</evidence>
<dbReference type="InterPro" id="IPR038888">
    <property type="entry name" value="CFAP36"/>
</dbReference>
<keyword evidence="5" id="KW-0963">Cytoplasm</keyword>
<comment type="subcellular location">
    <subcellularLocation>
        <location evidence="1">Cell projection</location>
        <location evidence="1">Cilium</location>
    </subcellularLocation>
    <subcellularLocation>
        <location evidence="2">Cytoplasm</location>
    </subcellularLocation>
</comment>
<dbReference type="InterPro" id="IPR023379">
    <property type="entry name" value="BART_dom"/>
</dbReference>
<gene>
    <name evidence="11" type="ORF">CYMTET_48425</name>
</gene>
<evidence type="ECO:0000256" key="4">
    <source>
        <dbReference type="ARBA" id="ARBA00021815"/>
    </source>
</evidence>
<dbReference type="InterPro" id="IPR042541">
    <property type="entry name" value="BART_sf"/>
</dbReference>
<evidence type="ECO:0000259" key="10">
    <source>
        <dbReference type="Pfam" id="PF11527"/>
    </source>
</evidence>
<evidence type="ECO:0000256" key="3">
    <source>
        <dbReference type="ARBA" id="ARBA00007460"/>
    </source>
</evidence>
<dbReference type="AlphaFoldDB" id="A0AAE0EWT0"/>
<comment type="similarity">
    <text evidence="3">Belongs to the CFAP36 family.</text>
</comment>
<keyword evidence="8" id="KW-0966">Cell projection</keyword>
<dbReference type="Proteomes" id="UP001190700">
    <property type="component" value="Unassembled WGS sequence"/>
</dbReference>
<dbReference type="PANTHER" id="PTHR21532:SF0">
    <property type="entry name" value="CILIA- AND FLAGELLA-ASSOCIATED PROTEIN 36"/>
    <property type="match status" value="1"/>
</dbReference>
<evidence type="ECO:0000256" key="7">
    <source>
        <dbReference type="ARBA" id="ARBA00023069"/>
    </source>
</evidence>
<keyword evidence="7" id="KW-0969">Cilium</keyword>
<evidence type="ECO:0000256" key="9">
    <source>
        <dbReference type="ARBA" id="ARBA00031593"/>
    </source>
</evidence>
<dbReference type="GO" id="GO:0005930">
    <property type="term" value="C:axoneme"/>
    <property type="evidence" value="ECO:0007669"/>
    <property type="project" value="TreeGrafter"/>
</dbReference>
<dbReference type="PANTHER" id="PTHR21532">
    <property type="entry name" value="PHOSPHODIESTERASE HL"/>
    <property type="match status" value="1"/>
</dbReference>
<reference evidence="11 12" key="1">
    <citation type="journal article" date="2015" name="Genome Biol. Evol.">
        <title>Comparative Genomics of a Bacterivorous Green Alga Reveals Evolutionary Causalities and Consequences of Phago-Mixotrophic Mode of Nutrition.</title>
        <authorList>
            <person name="Burns J.A."/>
            <person name="Paasch A."/>
            <person name="Narechania A."/>
            <person name="Kim E."/>
        </authorList>
    </citation>
    <scope>NUCLEOTIDE SEQUENCE [LARGE SCALE GENOMIC DNA]</scope>
    <source>
        <strain evidence="11 12">PLY_AMNH</strain>
    </source>
</reference>
<name>A0AAE0EWT0_9CHLO</name>
<dbReference type="EMBL" id="LGRX02033292">
    <property type="protein sequence ID" value="KAK3241840.1"/>
    <property type="molecule type" value="Genomic_DNA"/>
</dbReference>
<dbReference type="Gene3D" id="1.20.1520.10">
    <property type="entry name" value="ADP-ribosylation factor-like 2-binding protein, domain"/>
    <property type="match status" value="1"/>
</dbReference>
<protein>
    <recommendedName>
        <fullName evidence="4">Cilia- and flagella-associated protein 36</fullName>
    </recommendedName>
    <alternativeName>
        <fullName evidence="9">Coiled-coil domain-containing protein 104</fullName>
    </alternativeName>
</protein>
<proteinExistence type="inferred from homology"/>
<evidence type="ECO:0000256" key="2">
    <source>
        <dbReference type="ARBA" id="ARBA00004496"/>
    </source>
</evidence>
<accession>A0AAE0EWT0</accession>
<sequence length="125" mass="14556">MEEDAEMLPKRIRGIKDEIVRKLCVFFDSEDFTSALEEFCLQNCSTFSGTSCGKEEASEQSLQHTELHQRYLELLEKQLDKFQEQEGIAPEAVFERCKEAVGEDEFAANFIKMLQAVYVELYIWK</sequence>
<comment type="caution">
    <text evidence="11">The sequence shown here is derived from an EMBL/GenBank/DDBJ whole genome shotgun (WGS) entry which is preliminary data.</text>
</comment>
<dbReference type="GO" id="GO:0097546">
    <property type="term" value="C:ciliary base"/>
    <property type="evidence" value="ECO:0007669"/>
    <property type="project" value="TreeGrafter"/>
</dbReference>
<keyword evidence="12" id="KW-1185">Reference proteome</keyword>
<evidence type="ECO:0000256" key="8">
    <source>
        <dbReference type="ARBA" id="ARBA00023273"/>
    </source>
</evidence>
<feature type="domain" description="BART" evidence="10">
    <location>
        <begin position="16"/>
        <end position="116"/>
    </location>
</feature>
<evidence type="ECO:0000313" key="12">
    <source>
        <dbReference type="Proteomes" id="UP001190700"/>
    </source>
</evidence>
<keyword evidence="6" id="KW-0175">Coiled coil</keyword>